<name>A0A3S8UCR1_9RHOB</name>
<dbReference type="PROSITE" id="PS51257">
    <property type="entry name" value="PROKAR_LIPOPROTEIN"/>
    <property type="match status" value="1"/>
</dbReference>
<dbReference type="KEGG" id="taw:EI545_20610"/>
<geneLocation type="plasmid" evidence="2">
    <name>unnamed1</name>
</geneLocation>
<feature type="chain" id="PRO_5019477337" evidence="1">
    <location>
        <begin position="23"/>
        <end position="68"/>
    </location>
</feature>
<dbReference type="RefSeq" id="WP_125327835.1">
    <property type="nucleotide sequence ID" value="NZ_CP034329.1"/>
</dbReference>
<evidence type="ECO:0000256" key="1">
    <source>
        <dbReference type="SAM" id="SignalP"/>
    </source>
</evidence>
<dbReference type="EMBL" id="CP034329">
    <property type="protein sequence ID" value="AZL61353.1"/>
    <property type="molecule type" value="Genomic_DNA"/>
</dbReference>
<gene>
    <name evidence="2" type="ORF">EI545_20610</name>
</gene>
<protein>
    <submittedName>
        <fullName evidence="2">Uncharacterized protein</fullName>
    </submittedName>
</protein>
<evidence type="ECO:0000313" key="3">
    <source>
        <dbReference type="Proteomes" id="UP000282002"/>
    </source>
</evidence>
<dbReference type="AlphaFoldDB" id="A0A3S8UCR1"/>
<reference evidence="2 3" key="1">
    <citation type="submission" date="2018-12" db="EMBL/GenBank/DDBJ databases">
        <title>Complete genome sequencing of Tabrizicola sp. K13M18.</title>
        <authorList>
            <person name="Bae J.-W."/>
        </authorList>
    </citation>
    <scope>NUCLEOTIDE SEQUENCE [LARGE SCALE GENOMIC DNA]</scope>
    <source>
        <strain evidence="2 3">K13M18</strain>
        <plasmid evidence="2 3">unnamed1</plasmid>
    </source>
</reference>
<keyword evidence="1" id="KW-0732">Signal</keyword>
<sequence length="68" mass="7096">MTRRNRLIPASLLGLTILSACAGVETGAVSPCHGQFRAEGKYFAAHEQSDGTTVVVSTMNAPDTTCAN</sequence>
<dbReference type="OrthoDB" id="7864725at2"/>
<evidence type="ECO:0000313" key="2">
    <source>
        <dbReference type="EMBL" id="AZL61353.1"/>
    </source>
</evidence>
<accession>A0A3S8UCR1</accession>
<feature type="signal peptide" evidence="1">
    <location>
        <begin position="1"/>
        <end position="22"/>
    </location>
</feature>
<proteinExistence type="predicted"/>
<keyword evidence="3" id="KW-1185">Reference proteome</keyword>
<dbReference type="Proteomes" id="UP000282002">
    <property type="component" value="Plasmid unnamed1"/>
</dbReference>
<organism evidence="2 3">
    <name type="scientific">Tabrizicola piscis</name>
    <dbReference type="NCBI Taxonomy" id="2494374"/>
    <lineage>
        <taxon>Bacteria</taxon>
        <taxon>Pseudomonadati</taxon>
        <taxon>Pseudomonadota</taxon>
        <taxon>Alphaproteobacteria</taxon>
        <taxon>Rhodobacterales</taxon>
        <taxon>Paracoccaceae</taxon>
        <taxon>Tabrizicola</taxon>
    </lineage>
</organism>
<dbReference type="GeneID" id="39686137"/>
<keyword evidence="2" id="KW-0614">Plasmid</keyword>